<dbReference type="PANTHER" id="PTHR43135">
    <property type="entry name" value="ALPHA-D-RIBOSE 1-METHYLPHOSPHONATE 5-TRIPHOSPHATE DIPHOSPHATASE"/>
    <property type="match status" value="1"/>
</dbReference>
<gene>
    <name evidence="2" type="ORF">WPS_07830</name>
</gene>
<dbReference type="Pfam" id="PF01979">
    <property type="entry name" value="Amidohydro_1"/>
    <property type="match status" value="1"/>
</dbReference>
<evidence type="ECO:0000259" key="1">
    <source>
        <dbReference type="Pfam" id="PF01979"/>
    </source>
</evidence>
<dbReference type="Gene3D" id="3.20.20.140">
    <property type="entry name" value="Metal-dependent hydrolases"/>
    <property type="match status" value="1"/>
</dbReference>
<dbReference type="Gene3D" id="2.30.40.10">
    <property type="entry name" value="Urease, subunit C, domain 1"/>
    <property type="match status" value="1"/>
</dbReference>
<reference evidence="2 3" key="1">
    <citation type="journal article" date="2022" name="ISME Commun">
        <title>Vulcanimicrobium alpinus gen. nov. sp. nov., the first cultivated representative of the candidate phylum 'Eremiobacterota', is a metabolically versatile aerobic anoxygenic phototroph.</title>
        <authorList>
            <person name="Yabe S."/>
            <person name="Muto K."/>
            <person name="Abe K."/>
            <person name="Yokota A."/>
            <person name="Staudigel H."/>
            <person name="Tebo B.M."/>
        </authorList>
    </citation>
    <scope>NUCLEOTIDE SEQUENCE [LARGE SCALE GENOMIC DNA]</scope>
    <source>
        <strain evidence="2 3">WC8-2</strain>
    </source>
</reference>
<keyword evidence="3" id="KW-1185">Reference proteome</keyword>
<dbReference type="AlphaFoldDB" id="A0AAN1XTU3"/>
<dbReference type="InterPro" id="IPR057744">
    <property type="entry name" value="OTAase-like"/>
</dbReference>
<dbReference type="SUPFAM" id="SSF51338">
    <property type="entry name" value="Composite domain of metallo-dependent hydrolases"/>
    <property type="match status" value="1"/>
</dbReference>
<dbReference type="GO" id="GO:0016810">
    <property type="term" value="F:hydrolase activity, acting on carbon-nitrogen (but not peptide) bonds"/>
    <property type="evidence" value="ECO:0007669"/>
    <property type="project" value="InterPro"/>
</dbReference>
<dbReference type="PANTHER" id="PTHR43135:SF3">
    <property type="entry name" value="ALPHA-D-RIBOSE 1-METHYLPHOSPHONATE 5-TRIPHOSPHATE DIPHOSPHATASE"/>
    <property type="match status" value="1"/>
</dbReference>
<evidence type="ECO:0000313" key="3">
    <source>
        <dbReference type="Proteomes" id="UP001317532"/>
    </source>
</evidence>
<organism evidence="2 3">
    <name type="scientific">Vulcanimicrobium alpinum</name>
    <dbReference type="NCBI Taxonomy" id="3016050"/>
    <lineage>
        <taxon>Bacteria</taxon>
        <taxon>Bacillati</taxon>
        <taxon>Vulcanimicrobiota</taxon>
        <taxon>Vulcanimicrobiia</taxon>
        <taxon>Vulcanimicrobiales</taxon>
        <taxon>Vulcanimicrobiaceae</taxon>
        <taxon>Vulcanimicrobium</taxon>
    </lineage>
</organism>
<dbReference type="RefSeq" id="WP_317996539.1">
    <property type="nucleotide sequence ID" value="NZ_AP025523.1"/>
</dbReference>
<dbReference type="InterPro" id="IPR032466">
    <property type="entry name" value="Metal_Hydrolase"/>
</dbReference>
<dbReference type="SUPFAM" id="SSF51556">
    <property type="entry name" value="Metallo-dependent hydrolases"/>
    <property type="match status" value="1"/>
</dbReference>
<dbReference type="InterPro" id="IPR006680">
    <property type="entry name" value="Amidohydro-rel"/>
</dbReference>
<name>A0AAN1XTU3_UNVUL</name>
<sequence>MTRVLYRPAAVFDGMLAHAGWEVLVDGDRIAAARPQVEAGDARVVELDGCTLLPGLIDLHTHVLLHPYDVRPWNDQVLFDHEALRVARAVVALERTLRAGFTTIRDLGTEGAGDADVGLRRAVDEGVIPGPRLIPVTRAIVASGTYGPKGFVGDCCVAQGAQEVDGPESIHRVTRAQIARGAEWIKVYGDYRFGPAGDARPTFSERDLALIVAIAHDAGCPVAAHATTAEAMARAARAGVDTIEHGNEGTPEVFALMAERGVAYVPTLAAYDALQAIRNQDDAHPAVVAKRNAFAAARASGVTIANGSDIGVFPHGENARELELLVAHGLTPLEALRSATSTAAAVLRSPEIGTIRAGARAELVAVNGDPTQDITALRRIELVTRR</sequence>
<dbReference type="Proteomes" id="UP001317532">
    <property type="component" value="Chromosome"/>
</dbReference>
<feature type="domain" description="Amidohydrolase-related" evidence="1">
    <location>
        <begin position="51"/>
        <end position="377"/>
    </location>
</feature>
<protein>
    <recommendedName>
        <fullName evidence="1">Amidohydrolase-related domain-containing protein</fullName>
    </recommendedName>
</protein>
<dbReference type="KEGG" id="vab:WPS_07830"/>
<dbReference type="CDD" id="cd01299">
    <property type="entry name" value="Met_dep_hydrolase_A"/>
    <property type="match status" value="1"/>
</dbReference>
<proteinExistence type="predicted"/>
<accession>A0AAN1XTU3</accession>
<evidence type="ECO:0000313" key="2">
    <source>
        <dbReference type="EMBL" id="BDE05507.1"/>
    </source>
</evidence>
<dbReference type="InterPro" id="IPR051781">
    <property type="entry name" value="Metallo-dep_Hydrolase"/>
</dbReference>
<dbReference type="EMBL" id="AP025523">
    <property type="protein sequence ID" value="BDE05507.1"/>
    <property type="molecule type" value="Genomic_DNA"/>
</dbReference>
<dbReference type="InterPro" id="IPR011059">
    <property type="entry name" value="Metal-dep_hydrolase_composite"/>
</dbReference>